<feature type="region of interest" description="Disordered" evidence="1">
    <location>
        <begin position="216"/>
        <end position="245"/>
    </location>
</feature>
<comment type="caution">
    <text evidence="2">The sequence shown here is derived from an EMBL/GenBank/DDBJ whole genome shotgun (WGS) entry which is preliminary data.</text>
</comment>
<dbReference type="Proteomes" id="UP000724874">
    <property type="component" value="Unassembled WGS sequence"/>
</dbReference>
<keyword evidence="3" id="KW-1185">Reference proteome</keyword>
<feature type="compositionally biased region" description="Acidic residues" evidence="1">
    <location>
        <begin position="216"/>
        <end position="235"/>
    </location>
</feature>
<evidence type="ECO:0000313" key="2">
    <source>
        <dbReference type="EMBL" id="KAF8905744.1"/>
    </source>
</evidence>
<dbReference type="OrthoDB" id="539213at2759"/>
<organism evidence="2 3">
    <name type="scientific">Gymnopilus junonius</name>
    <name type="common">Spectacular rustgill mushroom</name>
    <name type="synonym">Gymnopilus spectabilis subsp. junonius</name>
    <dbReference type="NCBI Taxonomy" id="109634"/>
    <lineage>
        <taxon>Eukaryota</taxon>
        <taxon>Fungi</taxon>
        <taxon>Dikarya</taxon>
        <taxon>Basidiomycota</taxon>
        <taxon>Agaricomycotina</taxon>
        <taxon>Agaricomycetes</taxon>
        <taxon>Agaricomycetidae</taxon>
        <taxon>Agaricales</taxon>
        <taxon>Agaricineae</taxon>
        <taxon>Hymenogastraceae</taxon>
        <taxon>Gymnopilus</taxon>
    </lineage>
</organism>
<dbReference type="AlphaFoldDB" id="A0A9P5NT15"/>
<evidence type="ECO:0000256" key="1">
    <source>
        <dbReference type="SAM" id="MobiDB-lite"/>
    </source>
</evidence>
<name>A0A9P5NT15_GYMJU</name>
<accession>A0A9P5NT15</accession>
<evidence type="ECO:0000313" key="3">
    <source>
        <dbReference type="Proteomes" id="UP000724874"/>
    </source>
</evidence>
<reference evidence="2" key="1">
    <citation type="submission" date="2020-11" db="EMBL/GenBank/DDBJ databases">
        <authorList>
            <consortium name="DOE Joint Genome Institute"/>
            <person name="Ahrendt S."/>
            <person name="Riley R."/>
            <person name="Andreopoulos W."/>
            <person name="LaButti K."/>
            <person name="Pangilinan J."/>
            <person name="Ruiz-duenas F.J."/>
            <person name="Barrasa J.M."/>
            <person name="Sanchez-Garcia M."/>
            <person name="Camarero S."/>
            <person name="Miyauchi S."/>
            <person name="Serrano A."/>
            <person name="Linde D."/>
            <person name="Babiker R."/>
            <person name="Drula E."/>
            <person name="Ayuso-Fernandez I."/>
            <person name="Pacheco R."/>
            <person name="Padilla G."/>
            <person name="Ferreira P."/>
            <person name="Barriuso J."/>
            <person name="Kellner H."/>
            <person name="Castanera R."/>
            <person name="Alfaro M."/>
            <person name="Ramirez L."/>
            <person name="Pisabarro A.G."/>
            <person name="Kuo A."/>
            <person name="Tritt A."/>
            <person name="Lipzen A."/>
            <person name="He G."/>
            <person name="Yan M."/>
            <person name="Ng V."/>
            <person name="Cullen D."/>
            <person name="Martin F."/>
            <person name="Rosso M.-N."/>
            <person name="Henrissat B."/>
            <person name="Hibbett D."/>
            <person name="Martinez A.T."/>
            <person name="Grigoriev I.V."/>
        </authorList>
    </citation>
    <scope>NUCLEOTIDE SEQUENCE</scope>
    <source>
        <strain evidence="2">AH 44721</strain>
    </source>
</reference>
<sequence length="268" mass="30112">MKPKEEAGWLGFYRKYQRSATVKDQKESEAKRRKDDMDRMSDIKDFLVELQNPIRVDNPKTWKDVYPTLETQTPALLAKNPSIPAPRRTTTDKQERNYTYALISTSGHHNVPKHTVAAYDELYEACFAGDDDKIQRLCLPAEGQVAFAASGATGPLNISVRLTPKPTNRYGRAGATPLFAAIAGRQWTTAKLILAIATAQYHPDDERDRIKFDTDVDMYDDSDDSNNSDDSDDDESIHSDDSGATVEQQEVKLLISLNVRQCSIRHSS</sequence>
<gene>
    <name evidence="2" type="ORF">CPB84DRAFT_563270</name>
</gene>
<proteinExistence type="predicted"/>
<protein>
    <submittedName>
        <fullName evidence="2">Uncharacterized protein</fullName>
    </submittedName>
</protein>
<dbReference type="EMBL" id="JADNYJ010000021">
    <property type="protein sequence ID" value="KAF8905744.1"/>
    <property type="molecule type" value="Genomic_DNA"/>
</dbReference>